<dbReference type="AlphaFoldDB" id="A0A448XLT1"/>
<gene>
    <name evidence="2" type="ORF">PXEA_LOCUS33170</name>
</gene>
<dbReference type="Proteomes" id="UP000784294">
    <property type="component" value="Unassembled WGS sequence"/>
</dbReference>
<evidence type="ECO:0000313" key="3">
    <source>
        <dbReference type="Proteomes" id="UP000784294"/>
    </source>
</evidence>
<feature type="region of interest" description="Disordered" evidence="1">
    <location>
        <begin position="114"/>
        <end position="146"/>
    </location>
</feature>
<feature type="region of interest" description="Disordered" evidence="1">
    <location>
        <begin position="205"/>
        <end position="227"/>
    </location>
</feature>
<feature type="compositionally biased region" description="Polar residues" evidence="1">
    <location>
        <begin position="214"/>
        <end position="227"/>
    </location>
</feature>
<feature type="non-terminal residue" evidence="2">
    <location>
        <position position="1"/>
    </location>
</feature>
<proteinExistence type="predicted"/>
<evidence type="ECO:0000313" key="2">
    <source>
        <dbReference type="EMBL" id="VEL39730.1"/>
    </source>
</evidence>
<sequence length="288" mass="30381">QCHFCTKAIVSGPEELQVDINAPRRLRRSASSSGSNMTTFRPPPTNLASLSVDTVLASSAMKDSSAPSKSCSHTSCHTDATQNEDASSSCSKTTTEKATPSLVSNSCKSMAGRKRVRPSFCRRSDSARKRVSSHISVPTDRGDVPAVSAASDNAWLSTKDVKIAQDGSKPNLSRISALAGRKRSCASNVGLDTSLSYSPSSSAASESAPISLSHSQSALSPPHSSTSILKVTNSQPIALRLLFKRNTPSSSGGADLCISLPNTFTRNGSKPNNYETRDSSKPNFSLQI</sequence>
<organism evidence="2 3">
    <name type="scientific">Protopolystoma xenopodis</name>
    <dbReference type="NCBI Taxonomy" id="117903"/>
    <lineage>
        <taxon>Eukaryota</taxon>
        <taxon>Metazoa</taxon>
        <taxon>Spiralia</taxon>
        <taxon>Lophotrochozoa</taxon>
        <taxon>Platyhelminthes</taxon>
        <taxon>Monogenea</taxon>
        <taxon>Polyopisthocotylea</taxon>
        <taxon>Polystomatidea</taxon>
        <taxon>Polystomatidae</taxon>
        <taxon>Protopolystoma</taxon>
    </lineage>
</organism>
<reference evidence="2" key="1">
    <citation type="submission" date="2018-11" db="EMBL/GenBank/DDBJ databases">
        <authorList>
            <consortium name="Pathogen Informatics"/>
        </authorList>
    </citation>
    <scope>NUCLEOTIDE SEQUENCE</scope>
</reference>
<keyword evidence="3" id="KW-1185">Reference proteome</keyword>
<protein>
    <submittedName>
        <fullName evidence="2">Uncharacterized protein</fullName>
    </submittedName>
</protein>
<feature type="region of interest" description="Disordered" evidence="1">
    <location>
        <begin position="267"/>
        <end position="288"/>
    </location>
</feature>
<feature type="region of interest" description="Disordered" evidence="1">
    <location>
        <begin position="61"/>
        <end position="95"/>
    </location>
</feature>
<comment type="caution">
    <text evidence="2">The sequence shown here is derived from an EMBL/GenBank/DDBJ whole genome shotgun (WGS) entry which is preliminary data.</text>
</comment>
<dbReference type="EMBL" id="CAAALY010262339">
    <property type="protein sequence ID" value="VEL39730.1"/>
    <property type="molecule type" value="Genomic_DNA"/>
</dbReference>
<evidence type="ECO:0000256" key="1">
    <source>
        <dbReference type="SAM" id="MobiDB-lite"/>
    </source>
</evidence>
<name>A0A448XLT1_9PLAT</name>
<feature type="region of interest" description="Disordered" evidence="1">
    <location>
        <begin position="24"/>
        <end position="47"/>
    </location>
</feature>
<accession>A0A448XLT1</accession>